<dbReference type="EMBL" id="QWEZ01000002">
    <property type="protein sequence ID" value="RRJ82699.1"/>
    <property type="molecule type" value="Genomic_DNA"/>
</dbReference>
<accession>A0A3P3VLV0</accession>
<name>A0A3P3VLV0_9GAMM</name>
<reference evidence="2 3" key="2">
    <citation type="submission" date="2018-12" db="EMBL/GenBank/DDBJ databases">
        <title>Simiduia agarivorans gen. nov., sp. nov., a marine, agarolytic bacterium isolated from shallow coastal water from Keelung, Taiwan.</title>
        <authorList>
            <person name="Shieh W.Y."/>
        </authorList>
    </citation>
    <scope>NUCLEOTIDE SEQUENCE [LARGE SCALE GENOMIC DNA]</scope>
    <source>
        <strain evidence="2 3">GTF-13</strain>
    </source>
</reference>
<dbReference type="AlphaFoldDB" id="A0A3P3VLV0"/>
<reference evidence="2 3" key="1">
    <citation type="submission" date="2018-08" db="EMBL/GenBank/DDBJ databases">
        <authorList>
            <person name="Khan S.A."/>
        </authorList>
    </citation>
    <scope>NUCLEOTIDE SEQUENCE [LARGE SCALE GENOMIC DNA]</scope>
    <source>
        <strain evidence="2 3">GTF-13</strain>
    </source>
</reference>
<feature type="transmembrane region" description="Helical" evidence="1">
    <location>
        <begin position="51"/>
        <end position="76"/>
    </location>
</feature>
<protein>
    <submittedName>
        <fullName evidence="2">DUF3392 domain-containing protein</fullName>
    </submittedName>
</protein>
<keyword evidence="3" id="KW-1185">Reference proteome</keyword>
<evidence type="ECO:0000313" key="2">
    <source>
        <dbReference type="EMBL" id="RRJ82699.1"/>
    </source>
</evidence>
<comment type="caution">
    <text evidence="2">The sequence shown here is derived from an EMBL/GenBank/DDBJ whole genome shotgun (WGS) entry which is preliminary data.</text>
</comment>
<proteinExistence type="predicted"/>
<dbReference type="RefSeq" id="WP_125016678.1">
    <property type="nucleotide sequence ID" value="NZ_QWEZ01000002.1"/>
</dbReference>
<dbReference type="InterPro" id="IPR021813">
    <property type="entry name" value="DUF3392"/>
</dbReference>
<feature type="transmembrane region" description="Helical" evidence="1">
    <location>
        <begin position="88"/>
        <end position="104"/>
    </location>
</feature>
<evidence type="ECO:0000313" key="3">
    <source>
        <dbReference type="Proteomes" id="UP000280792"/>
    </source>
</evidence>
<sequence length="108" mass="11870">MEPIADLFINLSHWLRGYLSEIALAIIATLMVIYGSSLNRAIKRNISQLNFLLRTAIFILVCAIGYGASLVLLSPLLARALGQLNNEMLSPVLLLVFILIGFAADRNN</sequence>
<keyword evidence="1" id="KW-0472">Membrane</keyword>
<evidence type="ECO:0000256" key="1">
    <source>
        <dbReference type="SAM" id="Phobius"/>
    </source>
</evidence>
<keyword evidence="1" id="KW-0812">Transmembrane</keyword>
<feature type="transmembrane region" description="Helical" evidence="1">
    <location>
        <begin position="18"/>
        <end position="39"/>
    </location>
</feature>
<gene>
    <name evidence="2" type="ORF">D0544_12635</name>
</gene>
<dbReference type="Proteomes" id="UP000280792">
    <property type="component" value="Unassembled WGS sequence"/>
</dbReference>
<keyword evidence="1" id="KW-1133">Transmembrane helix</keyword>
<dbReference type="Pfam" id="PF11872">
    <property type="entry name" value="DUF3392"/>
    <property type="match status" value="1"/>
</dbReference>
<organism evidence="2 3">
    <name type="scientific">Aestuariirhabdus litorea</name>
    <dbReference type="NCBI Taxonomy" id="2528527"/>
    <lineage>
        <taxon>Bacteria</taxon>
        <taxon>Pseudomonadati</taxon>
        <taxon>Pseudomonadota</taxon>
        <taxon>Gammaproteobacteria</taxon>
        <taxon>Oceanospirillales</taxon>
        <taxon>Aestuariirhabdaceae</taxon>
        <taxon>Aestuariirhabdus</taxon>
    </lineage>
</organism>